<dbReference type="Gene3D" id="3.40.50.2300">
    <property type="match status" value="2"/>
</dbReference>
<dbReference type="CDD" id="cd06325">
    <property type="entry name" value="PBP1_ABC_unchar_transporter"/>
    <property type="match status" value="1"/>
</dbReference>
<dbReference type="InterPro" id="IPR007487">
    <property type="entry name" value="ABC_transpt-TYRBP-like"/>
</dbReference>
<dbReference type="PANTHER" id="PTHR35271:SF1">
    <property type="entry name" value="ABC TRANSPORTER, SUBSTRATE-BINDING LIPOPROTEIN"/>
    <property type="match status" value="1"/>
</dbReference>
<reference evidence="3" key="1">
    <citation type="journal article" date="2019" name="Int. J. Syst. Evol. Microbiol.">
        <title>The Global Catalogue of Microorganisms (GCM) 10K type strain sequencing project: providing services to taxonomists for standard genome sequencing and annotation.</title>
        <authorList>
            <consortium name="The Broad Institute Genomics Platform"/>
            <consortium name="The Broad Institute Genome Sequencing Center for Infectious Disease"/>
            <person name="Wu L."/>
            <person name="Ma J."/>
        </authorList>
    </citation>
    <scope>NUCLEOTIDE SEQUENCE [LARGE SCALE GENOMIC DNA]</scope>
    <source>
        <strain evidence="3">CCM 8980</strain>
    </source>
</reference>
<gene>
    <name evidence="2" type="ORF">ACFQ4P_07830</name>
</gene>
<dbReference type="EMBL" id="JBHTOC010000010">
    <property type="protein sequence ID" value="MFD1430152.1"/>
    <property type="molecule type" value="Genomic_DNA"/>
</dbReference>
<keyword evidence="3" id="KW-1185">Reference proteome</keyword>
<dbReference type="PANTHER" id="PTHR35271">
    <property type="entry name" value="ABC TRANSPORTER, SUBSTRATE-BINDING LIPOPROTEIN-RELATED"/>
    <property type="match status" value="1"/>
</dbReference>
<dbReference type="Proteomes" id="UP001597196">
    <property type="component" value="Unassembled WGS sequence"/>
</dbReference>
<evidence type="ECO:0000313" key="3">
    <source>
        <dbReference type="Proteomes" id="UP001597196"/>
    </source>
</evidence>
<feature type="signal peptide" evidence="1">
    <location>
        <begin position="1"/>
        <end position="27"/>
    </location>
</feature>
<protein>
    <submittedName>
        <fullName evidence="2">ABC transporter substrate binding protein</fullName>
    </submittedName>
</protein>
<dbReference type="SUPFAM" id="SSF53822">
    <property type="entry name" value="Periplasmic binding protein-like I"/>
    <property type="match status" value="1"/>
</dbReference>
<feature type="chain" id="PRO_5045261325" evidence="1">
    <location>
        <begin position="28"/>
        <end position="318"/>
    </location>
</feature>
<evidence type="ECO:0000256" key="1">
    <source>
        <dbReference type="SAM" id="SignalP"/>
    </source>
</evidence>
<sequence>MKTKLLTLAVAAVAALSLSACSKTAQAKDDTVKVGILQLIDQTALTQARKGFEDGLAQAGYKGSKIKIDYLNAQGDQANLQTMSQRLKSDQNDLNLAIATPAAQALQKGDPDTPLLFTAVTDPVSANLTKSKADPSSNATGTIDMVDIPEQIGYMHRLFPKAKTVGMIYNAAEQNSVVQIKLAKAAVKKLGLKVTTTTVASTKDVQSATEALMNRCDVVYAPTDNTVAAAMKTVAKVSLKMKVPVVPAASTMVEDGGVASIGIDYYKLGVQTAKMAVKILQGKKVQDLPVESPAQTSVIKNKTMMKAFGLTDADVAND</sequence>
<accession>A0ABW4CHV2</accession>
<dbReference type="RefSeq" id="WP_203626360.1">
    <property type="nucleotide sequence ID" value="NZ_BOLQ01000004.1"/>
</dbReference>
<keyword evidence="1" id="KW-0732">Signal</keyword>
<dbReference type="InterPro" id="IPR028082">
    <property type="entry name" value="Peripla_BP_I"/>
</dbReference>
<name>A0ABW4CHV2_9LACO</name>
<dbReference type="Pfam" id="PF04392">
    <property type="entry name" value="ABC_sub_bind"/>
    <property type="match status" value="1"/>
</dbReference>
<comment type="caution">
    <text evidence="2">The sequence shown here is derived from an EMBL/GenBank/DDBJ whole genome shotgun (WGS) entry which is preliminary data.</text>
</comment>
<organism evidence="2 3">
    <name type="scientific">Lacticaseibacillus mingshuiensis</name>
    <dbReference type="NCBI Taxonomy" id="2799574"/>
    <lineage>
        <taxon>Bacteria</taxon>
        <taxon>Bacillati</taxon>
        <taxon>Bacillota</taxon>
        <taxon>Bacilli</taxon>
        <taxon>Lactobacillales</taxon>
        <taxon>Lactobacillaceae</taxon>
        <taxon>Lacticaseibacillus</taxon>
    </lineage>
</organism>
<evidence type="ECO:0000313" key="2">
    <source>
        <dbReference type="EMBL" id="MFD1430152.1"/>
    </source>
</evidence>
<proteinExistence type="predicted"/>
<dbReference type="PROSITE" id="PS51257">
    <property type="entry name" value="PROKAR_LIPOPROTEIN"/>
    <property type="match status" value="1"/>
</dbReference>